<evidence type="ECO:0000256" key="6">
    <source>
        <dbReference type="ARBA" id="ARBA00023136"/>
    </source>
</evidence>
<reference evidence="8 9" key="1">
    <citation type="submission" date="2018-03" db="EMBL/GenBank/DDBJ databases">
        <title>Adhaeribacter sp. HMF7605 Genome sequencing and assembly.</title>
        <authorList>
            <person name="Kang H."/>
            <person name="Kang J."/>
            <person name="Cha I."/>
            <person name="Kim H."/>
            <person name="Joh K."/>
        </authorList>
    </citation>
    <scope>NUCLEOTIDE SEQUENCE [LARGE SCALE GENOMIC DNA]</scope>
    <source>
        <strain evidence="8 9">HMF7605</strain>
    </source>
</reference>
<dbReference type="InterPro" id="IPR051907">
    <property type="entry name" value="DoxX-like_oxidoreductase"/>
</dbReference>
<name>A0A2T2YDJ4_9BACT</name>
<evidence type="ECO:0000256" key="5">
    <source>
        <dbReference type="ARBA" id="ARBA00022989"/>
    </source>
</evidence>
<keyword evidence="5 7" id="KW-1133">Transmembrane helix</keyword>
<protein>
    <submittedName>
        <fullName evidence="8">DoxX family protein</fullName>
    </submittedName>
</protein>
<dbReference type="EMBL" id="PYFT01000001">
    <property type="protein sequence ID" value="PSR53585.1"/>
    <property type="molecule type" value="Genomic_DNA"/>
</dbReference>
<dbReference type="Pfam" id="PF07681">
    <property type="entry name" value="DoxX"/>
    <property type="match status" value="1"/>
</dbReference>
<organism evidence="8 9">
    <name type="scientific">Adhaeribacter arboris</name>
    <dbReference type="NCBI Taxonomy" id="2072846"/>
    <lineage>
        <taxon>Bacteria</taxon>
        <taxon>Pseudomonadati</taxon>
        <taxon>Bacteroidota</taxon>
        <taxon>Cytophagia</taxon>
        <taxon>Cytophagales</taxon>
        <taxon>Hymenobacteraceae</taxon>
        <taxon>Adhaeribacter</taxon>
    </lineage>
</organism>
<accession>A0A2T2YDJ4</accession>
<keyword evidence="3" id="KW-1003">Cell membrane</keyword>
<dbReference type="AlphaFoldDB" id="A0A2T2YDJ4"/>
<feature type="transmembrane region" description="Helical" evidence="7">
    <location>
        <begin position="101"/>
        <end position="122"/>
    </location>
</feature>
<comment type="caution">
    <text evidence="8">The sequence shown here is derived from an EMBL/GenBank/DDBJ whole genome shotgun (WGS) entry which is preliminary data.</text>
</comment>
<feature type="transmembrane region" description="Helical" evidence="7">
    <location>
        <begin position="41"/>
        <end position="63"/>
    </location>
</feature>
<sequence length="134" mass="14335">MESILGKYAPYFYALLRIVAGLMFAMHGSQKLLGIPGDQPGMPIASMMGFAGIVELVGGLLIAFGLFTSIAAFIASGEMAVAFFMAHFPKGPLPILNQGELAVLYCFLFLYIAAHGAGIWSIDAIRKPRTAVTY</sequence>
<gene>
    <name evidence="8" type="ORF">AHMF7605_08620</name>
</gene>
<comment type="subcellular location">
    <subcellularLocation>
        <location evidence="1">Cell membrane</location>
        <topology evidence="1">Multi-pass membrane protein</topology>
    </subcellularLocation>
</comment>
<comment type="similarity">
    <text evidence="2">Belongs to the DoxX family.</text>
</comment>
<dbReference type="GO" id="GO:0005886">
    <property type="term" value="C:plasma membrane"/>
    <property type="evidence" value="ECO:0007669"/>
    <property type="project" value="UniProtKB-SubCell"/>
</dbReference>
<dbReference type="RefSeq" id="WP_106928357.1">
    <property type="nucleotide sequence ID" value="NZ_PYFT01000001.1"/>
</dbReference>
<evidence type="ECO:0000256" key="1">
    <source>
        <dbReference type="ARBA" id="ARBA00004651"/>
    </source>
</evidence>
<evidence type="ECO:0000256" key="7">
    <source>
        <dbReference type="SAM" id="Phobius"/>
    </source>
</evidence>
<keyword evidence="4 7" id="KW-0812">Transmembrane</keyword>
<dbReference type="InterPro" id="IPR032808">
    <property type="entry name" value="DoxX"/>
</dbReference>
<dbReference type="OrthoDB" id="346004at2"/>
<proteinExistence type="inferred from homology"/>
<evidence type="ECO:0000313" key="8">
    <source>
        <dbReference type="EMBL" id="PSR53585.1"/>
    </source>
</evidence>
<evidence type="ECO:0000256" key="2">
    <source>
        <dbReference type="ARBA" id="ARBA00006679"/>
    </source>
</evidence>
<dbReference type="PANTHER" id="PTHR33452">
    <property type="entry name" value="OXIDOREDUCTASE CATD-RELATED"/>
    <property type="match status" value="1"/>
</dbReference>
<feature type="transmembrane region" description="Helical" evidence="7">
    <location>
        <begin position="70"/>
        <end position="89"/>
    </location>
</feature>
<dbReference type="PANTHER" id="PTHR33452:SF4">
    <property type="entry name" value="BLL4328 PROTEIN"/>
    <property type="match status" value="1"/>
</dbReference>
<keyword evidence="9" id="KW-1185">Reference proteome</keyword>
<evidence type="ECO:0000313" key="9">
    <source>
        <dbReference type="Proteomes" id="UP000240357"/>
    </source>
</evidence>
<keyword evidence="6 7" id="KW-0472">Membrane</keyword>
<evidence type="ECO:0000256" key="3">
    <source>
        <dbReference type="ARBA" id="ARBA00022475"/>
    </source>
</evidence>
<dbReference type="Proteomes" id="UP000240357">
    <property type="component" value="Unassembled WGS sequence"/>
</dbReference>
<evidence type="ECO:0000256" key="4">
    <source>
        <dbReference type="ARBA" id="ARBA00022692"/>
    </source>
</evidence>
<feature type="transmembrane region" description="Helical" evidence="7">
    <location>
        <begin position="12"/>
        <end position="29"/>
    </location>
</feature>